<comment type="caution">
    <text evidence="2">The sequence shown here is derived from an EMBL/GenBank/DDBJ whole genome shotgun (WGS) entry which is preliminary data.</text>
</comment>
<dbReference type="AlphaFoldDB" id="A0A8J5RRH7"/>
<gene>
    <name evidence="2" type="ORF">GUJ93_ZPchr0009g118</name>
</gene>
<reference evidence="2" key="1">
    <citation type="journal article" date="2021" name="bioRxiv">
        <title>Whole Genome Assembly and Annotation of Northern Wild Rice, Zizania palustris L., Supports a Whole Genome Duplication in the Zizania Genus.</title>
        <authorList>
            <person name="Haas M."/>
            <person name="Kono T."/>
            <person name="Macchietto M."/>
            <person name="Millas R."/>
            <person name="McGilp L."/>
            <person name="Shao M."/>
            <person name="Duquette J."/>
            <person name="Hirsch C.N."/>
            <person name="Kimball J."/>
        </authorList>
    </citation>
    <scope>NUCLEOTIDE SEQUENCE</scope>
    <source>
        <tissue evidence="2">Fresh leaf tissue</tissue>
    </source>
</reference>
<feature type="compositionally biased region" description="Polar residues" evidence="1">
    <location>
        <begin position="50"/>
        <end position="68"/>
    </location>
</feature>
<protein>
    <submittedName>
        <fullName evidence="2">Uncharacterized protein</fullName>
    </submittedName>
</protein>
<dbReference type="EMBL" id="JAAALK010000289">
    <property type="protein sequence ID" value="KAG8050198.1"/>
    <property type="molecule type" value="Genomic_DNA"/>
</dbReference>
<organism evidence="2 3">
    <name type="scientific">Zizania palustris</name>
    <name type="common">Northern wild rice</name>
    <dbReference type="NCBI Taxonomy" id="103762"/>
    <lineage>
        <taxon>Eukaryota</taxon>
        <taxon>Viridiplantae</taxon>
        <taxon>Streptophyta</taxon>
        <taxon>Embryophyta</taxon>
        <taxon>Tracheophyta</taxon>
        <taxon>Spermatophyta</taxon>
        <taxon>Magnoliopsida</taxon>
        <taxon>Liliopsida</taxon>
        <taxon>Poales</taxon>
        <taxon>Poaceae</taxon>
        <taxon>BOP clade</taxon>
        <taxon>Oryzoideae</taxon>
        <taxon>Oryzeae</taxon>
        <taxon>Zizaniinae</taxon>
        <taxon>Zizania</taxon>
    </lineage>
</organism>
<evidence type="ECO:0000313" key="3">
    <source>
        <dbReference type="Proteomes" id="UP000729402"/>
    </source>
</evidence>
<reference evidence="2" key="2">
    <citation type="submission" date="2021-02" db="EMBL/GenBank/DDBJ databases">
        <authorList>
            <person name="Kimball J.A."/>
            <person name="Haas M.W."/>
            <person name="Macchietto M."/>
            <person name="Kono T."/>
            <person name="Duquette J."/>
            <person name="Shao M."/>
        </authorList>
    </citation>
    <scope>NUCLEOTIDE SEQUENCE</scope>
    <source>
        <tissue evidence="2">Fresh leaf tissue</tissue>
    </source>
</reference>
<sequence length="68" mass="6910">MRHLPGLNADGSVPASPSMSALTAQSALANGRGADDERSHSQPKDAASVSKPSLTHLMTSPLSGASPW</sequence>
<feature type="region of interest" description="Disordered" evidence="1">
    <location>
        <begin position="1"/>
        <end position="68"/>
    </location>
</feature>
<evidence type="ECO:0000313" key="2">
    <source>
        <dbReference type="EMBL" id="KAG8050198.1"/>
    </source>
</evidence>
<name>A0A8J5RRH7_ZIZPA</name>
<keyword evidence="3" id="KW-1185">Reference proteome</keyword>
<accession>A0A8J5RRH7</accession>
<dbReference type="Proteomes" id="UP000729402">
    <property type="component" value="Unassembled WGS sequence"/>
</dbReference>
<evidence type="ECO:0000256" key="1">
    <source>
        <dbReference type="SAM" id="MobiDB-lite"/>
    </source>
</evidence>
<feature type="compositionally biased region" description="Basic and acidic residues" evidence="1">
    <location>
        <begin position="33"/>
        <end position="43"/>
    </location>
</feature>
<proteinExistence type="predicted"/>
<feature type="compositionally biased region" description="Polar residues" evidence="1">
    <location>
        <begin position="15"/>
        <end position="28"/>
    </location>
</feature>